<dbReference type="PRINTS" id="PR00111">
    <property type="entry name" value="ABHYDROLASE"/>
</dbReference>
<dbReference type="InterPro" id="IPR050266">
    <property type="entry name" value="AB_hydrolase_sf"/>
</dbReference>
<evidence type="ECO:0000313" key="2">
    <source>
        <dbReference type="EMBL" id="AGP30352.1"/>
    </source>
</evidence>
<feature type="domain" description="AB hydrolase-1" evidence="1">
    <location>
        <begin position="22"/>
        <end position="253"/>
    </location>
</feature>
<dbReference type="AlphaFoldDB" id="S4XB51"/>
<keyword evidence="3" id="KW-1185">Reference proteome</keyword>
<dbReference type="KEGG" id="cter:A606_03505"/>
<evidence type="ECO:0000259" key="1">
    <source>
        <dbReference type="Pfam" id="PF00561"/>
    </source>
</evidence>
<name>S4XB51_9CORY</name>
<dbReference type="InterPro" id="IPR029058">
    <property type="entry name" value="AB_hydrolase_fold"/>
</dbReference>
<organism evidence="2 3">
    <name type="scientific">Corynebacterium terpenotabidum Y-11</name>
    <dbReference type="NCBI Taxonomy" id="1200352"/>
    <lineage>
        <taxon>Bacteria</taxon>
        <taxon>Bacillati</taxon>
        <taxon>Actinomycetota</taxon>
        <taxon>Actinomycetes</taxon>
        <taxon>Mycobacteriales</taxon>
        <taxon>Corynebacteriaceae</taxon>
        <taxon>Corynebacterium</taxon>
    </lineage>
</organism>
<dbReference type="eggNOG" id="COG0596">
    <property type="taxonomic scope" value="Bacteria"/>
</dbReference>
<protein>
    <submittedName>
        <fullName evidence="2">3-oxoadipate enol-lactonase</fullName>
    </submittedName>
</protein>
<dbReference type="HOGENOM" id="CLU_020336_50_3_11"/>
<dbReference type="InterPro" id="IPR000073">
    <property type="entry name" value="AB_hydrolase_1"/>
</dbReference>
<dbReference type="PANTHER" id="PTHR43798:SF33">
    <property type="entry name" value="HYDROLASE, PUTATIVE (AFU_ORTHOLOGUE AFUA_2G14860)-RELATED"/>
    <property type="match status" value="1"/>
</dbReference>
<dbReference type="GO" id="GO:0016020">
    <property type="term" value="C:membrane"/>
    <property type="evidence" value="ECO:0007669"/>
    <property type="project" value="TreeGrafter"/>
</dbReference>
<reference evidence="2 3" key="1">
    <citation type="submission" date="2012-06" db="EMBL/GenBank/DDBJ databases">
        <title>Complete genome sequence of Corynebacterium terpenotabidum Y-11 (=DSM 44721).</title>
        <authorList>
            <person name="Ruckert C."/>
            <person name="Albersmeier A."/>
            <person name="Al-Dilaimi A."/>
            <person name="Szczepanowski R."/>
            <person name="Kalinowski J."/>
        </authorList>
    </citation>
    <scope>NUCLEOTIDE SEQUENCE [LARGE SCALE GENOMIC DNA]</scope>
    <source>
        <strain evidence="2 3">Y-11</strain>
    </source>
</reference>
<proteinExistence type="predicted"/>
<dbReference type="OrthoDB" id="9802489at2"/>
<accession>S4XB51</accession>
<dbReference type="RefSeq" id="WP_020440715.1">
    <property type="nucleotide sequence ID" value="NC_021663.1"/>
</dbReference>
<dbReference type="Gene3D" id="3.40.50.1820">
    <property type="entry name" value="alpha/beta hydrolase"/>
    <property type="match status" value="1"/>
</dbReference>
<gene>
    <name evidence="2" type="ORF">A606_03505</name>
</gene>
<dbReference type="Pfam" id="PF00561">
    <property type="entry name" value="Abhydrolase_1"/>
    <property type="match status" value="1"/>
</dbReference>
<dbReference type="PATRIC" id="fig|1200352.3.peg.704"/>
<dbReference type="EMBL" id="CP003696">
    <property type="protein sequence ID" value="AGP30352.1"/>
    <property type="molecule type" value="Genomic_DNA"/>
</dbReference>
<sequence length="272" mass="28268">MTILHSRITGTPASTGPGPRSIVLLGALGSSVDMWTPLQDILTGSPGDTSPHLIALDLRGHGASPLPAGPVVEGVTRISDLAEDVLETLDALGSGPVDLVGLSIGGAVAQHLAAHRPDMVRTLTLMCTAPAFGDPEDWTTRATSVRARGIDTLRELAESTVLRWFTAGFRDARPATTLAVADMITRTTPAGYAACCDALSTFNGNDLLPLITAPTLTVAGTHDPTCPPEILAAMNSAVPTAVRHLVLDGAHLLPVECPQQVADALLEHWAAH</sequence>
<evidence type="ECO:0000313" key="3">
    <source>
        <dbReference type="Proteomes" id="UP000014809"/>
    </source>
</evidence>
<dbReference type="SUPFAM" id="SSF53474">
    <property type="entry name" value="alpha/beta-Hydrolases"/>
    <property type="match status" value="1"/>
</dbReference>
<dbReference type="PANTHER" id="PTHR43798">
    <property type="entry name" value="MONOACYLGLYCEROL LIPASE"/>
    <property type="match status" value="1"/>
</dbReference>
<dbReference type="Proteomes" id="UP000014809">
    <property type="component" value="Chromosome"/>
</dbReference>
<dbReference type="STRING" id="1200352.A606_03505"/>
<dbReference type="GO" id="GO:0003824">
    <property type="term" value="F:catalytic activity"/>
    <property type="evidence" value="ECO:0007669"/>
    <property type="project" value="UniProtKB-ARBA"/>
</dbReference>
<dbReference type="MEROPS" id="S33.A37"/>